<dbReference type="GO" id="GO:0006313">
    <property type="term" value="P:DNA transposition"/>
    <property type="evidence" value="ECO:0007669"/>
    <property type="project" value="UniProtKB-UniRule"/>
</dbReference>
<dbReference type="PROSITE" id="PS51900">
    <property type="entry name" value="CB"/>
    <property type="match status" value="1"/>
</dbReference>
<evidence type="ECO:0000259" key="6">
    <source>
        <dbReference type="PROSITE" id="PS51898"/>
    </source>
</evidence>
<dbReference type="InterPro" id="IPR044068">
    <property type="entry name" value="CB"/>
</dbReference>
<dbReference type="PROSITE" id="PS51898">
    <property type="entry name" value="TYR_RECOMBINASE"/>
    <property type="match status" value="1"/>
</dbReference>
<dbReference type="SUPFAM" id="SSF56349">
    <property type="entry name" value="DNA breaking-rejoining enzymes"/>
    <property type="match status" value="1"/>
</dbReference>
<dbReference type="STRING" id="119224.AKK44_07010"/>
<dbReference type="InterPro" id="IPR004107">
    <property type="entry name" value="Integrase_SAM-like_N"/>
</dbReference>
<dbReference type="RefSeq" id="WP_054279088.1">
    <property type="nucleotide sequence ID" value="NZ_LHQM01000031.1"/>
</dbReference>
<dbReference type="Proteomes" id="UP000049578">
    <property type="component" value="Unassembled WGS sequence"/>
</dbReference>
<keyword evidence="3 5" id="KW-0238">DNA-binding</keyword>
<dbReference type="NCBIfam" id="NF002685">
    <property type="entry name" value="PRK02436.1"/>
    <property type="match status" value="1"/>
</dbReference>
<proteinExistence type="inferred from homology"/>
<evidence type="ECO:0000256" key="2">
    <source>
        <dbReference type="ARBA" id="ARBA00022908"/>
    </source>
</evidence>
<evidence type="ECO:0000256" key="5">
    <source>
        <dbReference type="HAMAP-Rule" id="MF_01817"/>
    </source>
</evidence>
<dbReference type="Pfam" id="PF02899">
    <property type="entry name" value="Phage_int_SAM_1"/>
    <property type="match status" value="1"/>
</dbReference>
<dbReference type="InterPro" id="IPR011010">
    <property type="entry name" value="DNA_brk_join_enz"/>
</dbReference>
<accession>A0A0P6S0N0</accession>
<evidence type="ECO:0000256" key="3">
    <source>
        <dbReference type="ARBA" id="ARBA00023125"/>
    </source>
</evidence>
<protein>
    <recommendedName>
        <fullName evidence="5">Tyrosine recombinase XerD-like</fullName>
    </recommendedName>
</protein>
<dbReference type="AlphaFoldDB" id="A0A0P6S0N0"/>
<dbReference type="GO" id="GO:0009037">
    <property type="term" value="F:tyrosine-based site-specific recombinase activity"/>
    <property type="evidence" value="ECO:0007669"/>
    <property type="project" value="UniProtKB-UniRule"/>
</dbReference>
<evidence type="ECO:0000256" key="4">
    <source>
        <dbReference type="ARBA" id="ARBA00023172"/>
    </source>
</evidence>
<evidence type="ECO:0000313" key="9">
    <source>
        <dbReference type="Proteomes" id="UP000049578"/>
    </source>
</evidence>
<feature type="active site" description="O-(3'-phospho-DNA)-tyrosine intermediate" evidence="5">
    <location>
        <position position="245"/>
    </location>
</feature>
<keyword evidence="2 5" id="KW-0229">DNA integration</keyword>
<evidence type="ECO:0000259" key="7">
    <source>
        <dbReference type="PROSITE" id="PS51900"/>
    </source>
</evidence>
<evidence type="ECO:0000313" key="8">
    <source>
        <dbReference type="EMBL" id="KPJ21983.1"/>
    </source>
</evidence>
<dbReference type="InterPro" id="IPR010998">
    <property type="entry name" value="Integrase_recombinase_N"/>
</dbReference>
<comment type="subcellular location">
    <subcellularLocation>
        <location evidence="5">Cytoplasm</location>
    </subcellularLocation>
</comment>
<name>A0A0P6S0N0_9STRE</name>
<dbReference type="PATRIC" id="fig|119224.3.peg.1142"/>
<sequence>MITFIEPFISNKSLAENSQKSYRYDLQQFCHHVGQRINQDRLALYKQSLSSLSISAKKRKLSIVNQFLHYLYQENILSDYYHIDDKAHKITPKQPLFSSLELSAVYEAQPVSNGQLIAILILELGLTPSDIAHLKMADINLDFNIMTIQSPKGMRVVKLTNRLVPFLAPVVSDKQVYLFGSGAEPLSRQWYFNQLKGFLHGIGQGHLSAQTLREQFILTQRLSGKSIIEVSQMLGLKSPITLEKYYKS</sequence>
<dbReference type="InterPro" id="IPR002104">
    <property type="entry name" value="Integrase_catalytic"/>
</dbReference>
<dbReference type="GO" id="GO:0003677">
    <property type="term" value="F:DNA binding"/>
    <property type="evidence" value="ECO:0007669"/>
    <property type="project" value="UniProtKB-UniRule"/>
</dbReference>
<dbReference type="Gene3D" id="1.10.443.10">
    <property type="entry name" value="Intergrase catalytic core"/>
    <property type="match status" value="1"/>
</dbReference>
<organism evidence="8 9">
    <name type="scientific">Streptococcus phocae</name>
    <dbReference type="NCBI Taxonomy" id="119224"/>
    <lineage>
        <taxon>Bacteria</taxon>
        <taxon>Bacillati</taxon>
        <taxon>Bacillota</taxon>
        <taxon>Bacilli</taxon>
        <taxon>Lactobacillales</taxon>
        <taxon>Streptococcaceae</taxon>
        <taxon>Streptococcus</taxon>
    </lineage>
</organism>
<evidence type="ECO:0000256" key="1">
    <source>
        <dbReference type="ARBA" id="ARBA00022490"/>
    </source>
</evidence>
<dbReference type="InterPro" id="IPR013762">
    <property type="entry name" value="Integrase-like_cat_sf"/>
</dbReference>
<keyword evidence="4 5" id="KW-0233">DNA recombination</keyword>
<keyword evidence="9" id="KW-1185">Reference proteome</keyword>
<dbReference type="Gene3D" id="1.10.150.130">
    <property type="match status" value="1"/>
</dbReference>
<reference evidence="8 9" key="1">
    <citation type="submission" date="2015-08" db="EMBL/GenBank/DDBJ databases">
        <title>Genome sequence of Streptococcus phocae subsp. phocae ATCC 51973T isolated from liver specimen obtained from seal.</title>
        <authorList>
            <person name="Avendano-Herrera R."/>
        </authorList>
    </citation>
    <scope>NUCLEOTIDE SEQUENCE [LARGE SCALE GENOMIC DNA]</scope>
    <source>
        <strain evidence="8 9">ATCC 51973</strain>
    </source>
</reference>
<feature type="domain" description="Core-binding (CB)" evidence="7">
    <location>
        <begin position="1"/>
        <end position="72"/>
    </location>
</feature>
<feature type="domain" description="Tyr recombinase" evidence="6">
    <location>
        <begin position="91"/>
        <end position="248"/>
    </location>
</feature>
<dbReference type="InterPro" id="IPR020876">
    <property type="entry name" value="Tyrosine_recombinase_XerD-like"/>
</dbReference>
<comment type="similarity">
    <text evidence="5">Belongs to the 'phage' integrase family. XerD-like subfamily.</text>
</comment>
<dbReference type="GO" id="GO:0005737">
    <property type="term" value="C:cytoplasm"/>
    <property type="evidence" value="ECO:0007669"/>
    <property type="project" value="UniProtKB-SubCell"/>
</dbReference>
<dbReference type="HAMAP" id="MF_01817">
    <property type="entry name" value="Recomb_XerD_like"/>
    <property type="match status" value="1"/>
</dbReference>
<gene>
    <name evidence="8" type="ORF">AKK44_07010</name>
</gene>
<dbReference type="EMBL" id="LHQM01000031">
    <property type="protein sequence ID" value="KPJ21983.1"/>
    <property type="molecule type" value="Genomic_DNA"/>
</dbReference>
<comment type="caution">
    <text evidence="8">The sequence shown here is derived from an EMBL/GenBank/DDBJ whole genome shotgun (WGS) entry which is preliminary data.</text>
</comment>
<comment type="function">
    <text evidence="5">Putative tyrosine recombinase. Not involved in the cutting and rejoining of the recombining DNA molecules on dif(SL) site.</text>
</comment>
<keyword evidence="1 5" id="KW-0963">Cytoplasm</keyword>